<evidence type="ECO:0000313" key="3">
    <source>
        <dbReference type="EMBL" id="OZY83157.1"/>
    </source>
</evidence>
<sequence>MFLTIQLVPAKNAQMALIQKRASVMICVPLVIQKLTVNALFAPVDLILMVLVSIQPLALLGK</sequence>
<dbReference type="EMBL" id="NHNI01000001">
    <property type="protein sequence ID" value="OZY85477.1"/>
    <property type="molecule type" value="Genomic_DNA"/>
</dbReference>
<feature type="transmembrane region" description="Helical" evidence="1">
    <location>
        <begin position="40"/>
        <end position="60"/>
    </location>
</feature>
<dbReference type="EMBL" id="NHNI01000005">
    <property type="protein sequence ID" value="OZY83157.1"/>
    <property type="molecule type" value="Genomic_DNA"/>
</dbReference>
<evidence type="ECO:0000313" key="7">
    <source>
        <dbReference type="Proteomes" id="UP000216101"/>
    </source>
</evidence>
<proteinExistence type="predicted"/>
<evidence type="ECO:0000256" key="1">
    <source>
        <dbReference type="SAM" id="Phobius"/>
    </source>
</evidence>
<evidence type="ECO:0000313" key="4">
    <source>
        <dbReference type="EMBL" id="OZY85477.1"/>
    </source>
</evidence>
<organism evidence="5 7">
    <name type="scientific">Cellvibrio mixtus</name>
    <dbReference type="NCBI Taxonomy" id="39650"/>
    <lineage>
        <taxon>Bacteria</taxon>
        <taxon>Pseudomonadati</taxon>
        <taxon>Pseudomonadota</taxon>
        <taxon>Gammaproteobacteria</taxon>
        <taxon>Cellvibrionales</taxon>
        <taxon>Cellvibrionaceae</taxon>
        <taxon>Cellvibrio</taxon>
    </lineage>
</organism>
<comment type="caution">
    <text evidence="5">The sequence shown here is derived from an EMBL/GenBank/DDBJ whole genome shotgun (WGS) entry which is preliminary data.</text>
</comment>
<evidence type="ECO:0000313" key="2">
    <source>
        <dbReference type="EMBL" id="OZY83148.1"/>
    </source>
</evidence>
<dbReference type="EMBL" id="NHNI01000001">
    <property type="protein sequence ID" value="OZY85488.1"/>
    <property type="molecule type" value="Genomic_DNA"/>
</dbReference>
<gene>
    <name evidence="4" type="ORF">CBP51_00030</name>
    <name evidence="5" type="ORF">CBP51_00085</name>
    <name evidence="6" type="ORF">CBP51_00140</name>
    <name evidence="2" type="ORF">CBP51_20390</name>
    <name evidence="3" type="ORF">CBP51_20435</name>
</gene>
<reference evidence="7" key="1">
    <citation type="submission" date="2017-05" db="EMBL/GenBank/DDBJ databases">
        <authorList>
            <person name="Barney B.M."/>
        </authorList>
    </citation>
    <scope>NUCLEOTIDE SEQUENCE [LARGE SCALE GENOMIC DNA]</scope>
    <source>
        <strain evidence="7">PSBB022</strain>
    </source>
</reference>
<dbReference type="EMBL" id="NHNI01000005">
    <property type="protein sequence ID" value="OZY83148.1"/>
    <property type="molecule type" value="Genomic_DNA"/>
</dbReference>
<protein>
    <submittedName>
        <fullName evidence="5">Uncharacterized protein</fullName>
    </submittedName>
</protein>
<reference evidence="5" key="2">
    <citation type="submission" date="2017-05" db="EMBL/GenBank/DDBJ databases">
        <authorList>
            <person name="Song R."/>
            <person name="Chenine A.L."/>
            <person name="Ruprecht R.M."/>
        </authorList>
    </citation>
    <scope>NUCLEOTIDE SEQUENCE [LARGE SCALE GENOMIC DNA]</scope>
    <source>
        <strain evidence="5">PSBB022</strain>
    </source>
</reference>
<name>A0A266Q6I8_9GAMM</name>
<evidence type="ECO:0000313" key="6">
    <source>
        <dbReference type="EMBL" id="OZY85499.1"/>
    </source>
</evidence>
<keyword evidence="1" id="KW-0472">Membrane</keyword>
<keyword evidence="1" id="KW-1133">Transmembrane helix</keyword>
<dbReference type="EMBL" id="NHNI01000001">
    <property type="protein sequence ID" value="OZY85499.1"/>
    <property type="molecule type" value="Genomic_DNA"/>
</dbReference>
<dbReference type="AlphaFoldDB" id="A0A266Q6I8"/>
<dbReference type="Proteomes" id="UP000216101">
    <property type="component" value="Unassembled WGS sequence"/>
</dbReference>
<accession>A0A266Q6I8</accession>
<keyword evidence="7" id="KW-1185">Reference proteome</keyword>
<evidence type="ECO:0000313" key="5">
    <source>
        <dbReference type="EMBL" id="OZY85488.1"/>
    </source>
</evidence>
<keyword evidence="1" id="KW-0812">Transmembrane</keyword>